<dbReference type="Proteomes" id="UP001567350">
    <property type="component" value="Unassembled WGS sequence"/>
</dbReference>
<dbReference type="SUPFAM" id="SSF52833">
    <property type="entry name" value="Thioredoxin-like"/>
    <property type="match status" value="1"/>
</dbReference>
<evidence type="ECO:0000259" key="1">
    <source>
        <dbReference type="Pfam" id="PF01323"/>
    </source>
</evidence>
<gene>
    <name evidence="2" type="ORF">ACBP88_14630</name>
</gene>
<dbReference type="RefSeq" id="WP_370893724.1">
    <property type="nucleotide sequence ID" value="NZ_JBGJLR010000019.1"/>
</dbReference>
<reference evidence="2 3" key="1">
    <citation type="submission" date="2024-08" db="EMBL/GenBank/DDBJ databases">
        <authorList>
            <person name="Feng Z."/>
            <person name="Ronholm J."/>
        </authorList>
    </citation>
    <scope>NUCLEOTIDE SEQUENCE [LARGE SCALE GENOMIC DNA]</scope>
    <source>
        <strain evidence="2 3">4-AB0-8</strain>
    </source>
</reference>
<organism evidence="2 3">
    <name type="scientific">Comamonas jiangduensis</name>
    <dbReference type="NCBI Taxonomy" id="1194168"/>
    <lineage>
        <taxon>Bacteria</taxon>
        <taxon>Pseudomonadati</taxon>
        <taxon>Pseudomonadota</taxon>
        <taxon>Betaproteobacteria</taxon>
        <taxon>Burkholderiales</taxon>
        <taxon>Comamonadaceae</taxon>
        <taxon>Comamonas</taxon>
    </lineage>
</organism>
<dbReference type="Gene3D" id="3.40.30.10">
    <property type="entry name" value="Glutaredoxin"/>
    <property type="match status" value="1"/>
</dbReference>
<protein>
    <submittedName>
        <fullName evidence="2">DsbA family protein</fullName>
    </submittedName>
</protein>
<dbReference type="InterPro" id="IPR036249">
    <property type="entry name" value="Thioredoxin-like_sf"/>
</dbReference>
<dbReference type="InterPro" id="IPR001853">
    <property type="entry name" value="DSBA-like_thioredoxin_dom"/>
</dbReference>
<sequence>MSNTLHYIFDPLCGWCYGAGAVVAKLADLPGQQLKLWPCGMFSGAGSRAMDDAFAAYAWANDQRIAQLTGQPFSERYRSHVLGDRQQRFDSGPLSLALTAVALTAPAHEVRALKFLQHARYVNGEDVASTAHVAQCLQGLGLAQAAQCLRDGGAALHAAHAARTQQAQHWLQQLGVRGVPAFMLEHDDGRGELLPSALLFSDPDAWMAQLQAA</sequence>
<keyword evidence="3" id="KW-1185">Reference proteome</keyword>
<dbReference type="CDD" id="cd03025">
    <property type="entry name" value="DsbA_FrnE_like"/>
    <property type="match status" value="1"/>
</dbReference>
<name>A0ABV4IFN7_9BURK</name>
<feature type="domain" description="DSBA-like thioredoxin" evidence="1">
    <location>
        <begin position="8"/>
        <end position="187"/>
    </location>
</feature>
<evidence type="ECO:0000313" key="3">
    <source>
        <dbReference type="Proteomes" id="UP001567350"/>
    </source>
</evidence>
<proteinExistence type="predicted"/>
<evidence type="ECO:0000313" key="2">
    <source>
        <dbReference type="EMBL" id="MEZ2740663.1"/>
    </source>
</evidence>
<dbReference type="Pfam" id="PF01323">
    <property type="entry name" value="DSBA"/>
    <property type="match status" value="1"/>
</dbReference>
<accession>A0ABV4IFN7</accession>
<dbReference type="EMBL" id="JBGJLR010000019">
    <property type="protein sequence ID" value="MEZ2740663.1"/>
    <property type="molecule type" value="Genomic_DNA"/>
</dbReference>
<comment type="caution">
    <text evidence="2">The sequence shown here is derived from an EMBL/GenBank/DDBJ whole genome shotgun (WGS) entry which is preliminary data.</text>
</comment>